<dbReference type="InterPro" id="IPR013324">
    <property type="entry name" value="RNA_pol_sigma_r3/r4-like"/>
</dbReference>
<keyword evidence="2" id="KW-1185">Reference proteome</keyword>
<dbReference type="PANTHER" id="PTHR30603:SF60">
    <property type="entry name" value="RNA POLYMERASE SIGMA FACTOR RPOD"/>
    <property type="match status" value="1"/>
</dbReference>
<accession>A0ABX4MFY6</accession>
<comment type="caution">
    <text evidence="1">The sequence shown here is derived from an EMBL/GenBank/DDBJ whole genome shotgun (WGS) entry which is preliminary data.</text>
</comment>
<dbReference type="EMBL" id="NXGM01000006">
    <property type="protein sequence ID" value="PIM95608.1"/>
    <property type="molecule type" value="Genomic_DNA"/>
</dbReference>
<reference evidence="1" key="1">
    <citation type="submission" date="2017-09" db="EMBL/GenBank/DDBJ databases">
        <authorList>
            <person name="Campbell M.A."/>
            <person name="Lukasik P."/>
            <person name="Simon C."/>
            <person name="McCutcheon J.P."/>
        </authorList>
    </citation>
    <scope>NUCLEOTIDE SEQUENCE [LARGE SCALE GENOMIC DNA]</scope>
    <source>
        <strain evidence="1">MAGNEO</strain>
    </source>
</reference>
<proteinExistence type="predicted"/>
<sequence length="405" mass="46924">MDFKINYSKETEIKLHNIICKLQFILFVNIIKSPIIIKFLYLIMEGSHSCVFDVCEILDINSSYNSFKLNNHCSSWTDSYSQERSYIHYLKGEGNENNSWFKSCKCRTCSLIRLLYKAVLCRRSLRSHWCIVNILIKLGPDYKVIQLLNILLSFVKQNIDVIRLICLHQKKTLTHLISVLKTDSILRRIKRQMFKACLWIPMNISAAYCDYGIKRSMLITIGTTGLLMSINRFNFLSNQYFSAYAKQWVKQKIIQKIIEDNGGLNHIRNSDAKDNKMVKLKKLSLDYCFDDSDLHETVADDDIEIDENEAVEPDVKLDITDIYDSMTTAKLALMSPTEERSVRLKQLSNDKLSLSNIGSELGLSKEQVRQLLLSANARFKEINCPDIMAYSRDKPIDLPCEDLYE</sequence>
<protein>
    <submittedName>
        <fullName evidence="1">RNA polymerase sigma factor rpoD</fullName>
    </submittedName>
</protein>
<dbReference type="Gene3D" id="1.20.120.1810">
    <property type="match status" value="1"/>
</dbReference>
<organism evidence="1 2">
    <name type="scientific">Candidatus Hodgkinia cicadicola</name>
    <dbReference type="NCBI Taxonomy" id="573658"/>
    <lineage>
        <taxon>Bacteria</taxon>
        <taxon>Pseudomonadati</taxon>
        <taxon>Pseudomonadota</taxon>
        <taxon>Alphaproteobacteria</taxon>
        <taxon>Hyphomicrobiales</taxon>
        <taxon>Candidatus Hodgkinia</taxon>
    </lineage>
</organism>
<gene>
    <name evidence="1" type="primary">rpoD</name>
    <name evidence="1" type="ORF">magneo_58</name>
</gene>
<evidence type="ECO:0000313" key="1">
    <source>
        <dbReference type="EMBL" id="PIM95608.1"/>
    </source>
</evidence>
<name>A0ABX4MFY6_9HYPH</name>
<dbReference type="SUPFAM" id="SSF88946">
    <property type="entry name" value="Sigma2 domain of RNA polymerase sigma factors"/>
    <property type="match status" value="1"/>
</dbReference>
<dbReference type="SUPFAM" id="SSF88659">
    <property type="entry name" value="Sigma3 and sigma4 domains of RNA polymerase sigma factors"/>
    <property type="match status" value="1"/>
</dbReference>
<dbReference type="Proteomes" id="UP000228684">
    <property type="component" value="Unassembled WGS sequence"/>
</dbReference>
<dbReference type="InterPro" id="IPR050239">
    <property type="entry name" value="Sigma-70_RNA_pol_init_factors"/>
</dbReference>
<dbReference type="InterPro" id="IPR013325">
    <property type="entry name" value="RNA_pol_sigma_r2"/>
</dbReference>
<evidence type="ECO:0000313" key="2">
    <source>
        <dbReference type="Proteomes" id="UP000228684"/>
    </source>
</evidence>
<dbReference type="PANTHER" id="PTHR30603">
    <property type="entry name" value="RNA POLYMERASE SIGMA FACTOR RPO"/>
    <property type="match status" value="1"/>
</dbReference>